<sequence>AFLSNIQISFGILIHRAGDKVSCALTKG</sequence>
<feature type="non-terminal residue" evidence="1">
    <location>
        <position position="1"/>
    </location>
</feature>
<organism evidence="1 2">
    <name type="scientific">Trifolium medium</name>
    <dbReference type="NCBI Taxonomy" id="97028"/>
    <lineage>
        <taxon>Eukaryota</taxon>
        <taxon>Viridiplantae</taxon>
        <taxon>Streptophyta</taxon>
        <taxon>Embryophyta</taxon>
        <taxon>Tracheophyta</taxon>
        <taxon>Spermatophyta</taxon>
        <taxon>Magnoliopsida</taxon>
        <taxon>eudicotyledons</taxon>
        <taxon>Gunneridae</taxon>
        <taxon>Pentapetalae</taxon>
        <taxon>rosids</taxon>
        <taxon>fabids</taxon>
        <taxon>Fabales</taxon>
        <taxon>Fabaceae</taxon>
        <taxon>Papilionoideae</taxon>
        <taxon>50 kb inversion clade</taxon>
        <taxon>NPAAA clade</taxon>
        <taxon>Hologalegina</taxon>
        <taxon>IRL clade</taxon>
        <taxon>Trifolieae</taxon>
        <taxon>Trifolium</taxon>
    </lineage>
</organism>
<comment type="caution">
    <text evidence="1">The sequence shown here is derived from an EMBL/GenBank/DDBJ whole genome shotgun (WGS) entry which is preliminary data.</text>
</comment>
<keyword evidence="2" id="KW-1185">Reference proteome</keyword>
<dbReference type="EMBL" id="LXQA010274061">
    <property type="protein sequence ID" value="MCI39957.1"/>
    <property type="molecule type" value="Genomic_DNA"/>
</dbReference>
<proteinExistence type="predicted"/>
<dbReference type="Proteomes" id="UP000265520">
    <property type="component" value="Unassembled WGS sequence"/>
</dbReference>
<evidence type="ECO:0000313" key="2">
    <source>
        <dbReference type="Proteomes" id="UP000265520"/>
    </source>
</evidence>
<dbReference type="AlphaFoldDB" id="A0A392RUX6"/>
<name>A0A392RUX6_9FABA</name>
<protein>
    <submittedName>
        <fullName evidence="1">Uncharacterized protein</fullName>
    </submittedName>
</protein>
<accession>A0A392RUX6</accession>
<evidence type="ECO:0000313" key="1">
    <source>
        <dbReference type="EMBL" id="MCI39957.1"/>
    </source>
</evidence>
<reference evidence="1 2" key="1">
    <citation type="journal article" date="2018" name="Front. Plant Sci.">
        <title>Red Clover (Trifolium pratense) and Zigzag Clover (T. medium) - A Picture of Genomic Similarities and Differences.</title>
        <authorList>
            <person name="Dluhosova J."/>
            <person name="Istvanek J."/>
            <person name="Nedelnik J."/>
            <person name="Repkova J."/>
        </authorList>
    </citation>
    <scope>NUCLEOTIDE SEQUENCE [LARGE SCALE GENOMIC DNA]</scope>
    <source>
        <strain evidence="2">cv. 10/8</strain>
        <tissue evidence="1">Leaf</tissue>
    </source>
</reference>